<dbReference type="KEGG" id="paa:Paes_1190"/>
<dbReference type="RefSeq" id="WP_012505754.1">
    <property type="nucleotide sequence ID" value="NC_011059.1"/>
</dbReference>
<sequence length="201" mass="20996">MKYSKGHETPGISRWLCAVVLVCMQCLASPLLWAAPPSLFGIQPPAHESKLGLQGAIGTGGDGSGFAINYGYSFSDTFSTAAQVSMTDNSDQSYIRGDVAAKLASIGNSTINAYAGASTMGSGSSCLHSGIWAHIYTAIPLYIVGGVAVSAQDFNLGHRQSSLITGIELPVAVNLGFSLLKQTPLSSDAYHHYATGLIVFF</sequence>
<dbReference type="Proteomes" id="UP000002725">
    <property type="component" value="Chromosome"/>
</dbReference>
<gene>
    <name evidence="1" type="ordered locus">Paes_1190</name>
</gene>
<accession>B4S832</accession>
<reference evidence="1" key="1">
    <citation type="submission" date="2008-06" db="EMBL/GenBank/DDBJ databases">
        <title>Complete sequence of chromosome of Prosthecochloris aestuarii DSM 271.</title>
        <authorList>
            <consortium name="US DOE Joint Genome Institute"/>
            <person name="Lucas S."/>
            <person name="Copeland A."/>
            <person name="Lapidus A."/>
            <person name="Glavina del Rio T."/>
            <person name="Dalin E."/>
            <person name="Tice H."/>
            <person name="Bruce D."/>
            <person name="Goodwin L."/>
            <person name="Pitluck S."/>
            <person name="Schmutz J."/>
            <person name="Larimer F."/>
            <person name="Land M."/>
            <person name="Hauser L."/>
            <person name="Kyrpides N."/>
            <person name="Anderson I."/>
            <person name="Liu Z."/>
            <person name="Li T."/>
            <person name="Zhao F."/>
            <person name="Overmann J."/>
            <person name="Bryant D.A."/>
            <person name="Richardson P."/>
        </authorList>
    </citation>
    <scope>NUCLEOTIDE SEQUENCE [LARGE SCALE GENOMIC DNA]</scope>
    <source>
        <strain evidence="1">DSM 271</strain>
    </source>
</reference>
<keyword evidence="2" id="KW-1185">Reference proteome</keyword>
<dbReference type="AlphaFoldDB" id="B4S832"/>
<name>B4S832_PROA2</name>
<protein>
    <submittedName>
        <fullName evidence="1">Uncharacterized protein</fullName>
    </submittedName>
</protein>
<evidence type="ECO:0000313" key="1">
    <source>
        <dbReference type="EMBL" id="ACF46219.1"/>
    </source>
</evidence>
<dbReference type="EMBL" id="CP001108">
    <property type="protein sequence ID" value="ACF46219.1"/>
    <property type="molecule type" value="Genomic_DNA"/>
</dbReference>
<dbReference type="STRING" id="290512.Paes_1190"/>
<dbReference type="HOGENOM" id="CLU_1359374_0_0_10"/>
<evidence type="ECO:0000313" key="2">
    <source>
        <dbReference type="Proteomes" id="UP000002725"/>
    </source>
</evidence>
<organism evidence="1 2">
    <name type="scientific">Prosthecochloris aestuarii (strain DSM 271 / SK 413)</name>
    <dbReference type="NCBI Taxonomy" id="290512"/>
    <lineage>
        <taxon>Bacteria</taxon>
        <taxon>Pseudomonadati</taxon>
        <taxon>Chlorobiota</taxon>
        <taxon>Chlorobiia</taxon>
        <taxon>Chlorobiales</taxon>
        <taxon>Chlorobiaceae</taxon>
        <taxon>Prosthecochloris</taxon>
    </lineage>
</organism>
<proteinExistence type="predicted"/>